<dbReference type="EMBL" id="AP018203">
    <property type="protein sequence ID" value="BAY57740.1"/>
    <property type="molecule type" value="Genomic_DNA"/>
</dbReference>
<keyword evidence="2" id="KW-1185">Reference proteome</keyword>
<dbReference type="InterPro" id="IPR036396">
    <property type="entry name" value="Cyt_P450_sf"/>
</dbReference>
<accession>A0A1Z4JM04</accession>
<evidence type="ECO:0008006" key="3">
    <source>
        <dbReference type="Google" id="ProtNLM"/>
    </source>
</evidence>
<dbReference type="GO" id="GO:0016705">
    <property type="term" value="F:oxidoreductase activity, acting on paired donors, with incorporation or reduction of molecular oxygen"/>
    <property type="evidence" value="ECO:0007669"/>
    <property type="project" value="InterPro"/>
</dbReference>
<evidence type="ECO:0000313" key="2">
    <source>
        <dbReference type="Proteomes" id="UP000217895"/>
    </source>
</evidence>
<evidence type="ECO:0000313" key="1">
    <source>
        <dbReference type="EMBL" id="BAY57740.1"/>
    </source>
</evidence>
<dbReference type="GO" id="GO:0020037">
    <property type="term" value="F:heme binding"/>
    <property type="evidence" value="ECO:0007669"/>
    <property type="project" value="InterPro"/>
</dbReference>
<name>A0A1Z4JM04_LEPBY</name>
<dbReference type="SUPFAM" id="SSF48264">
    <property type="entry name" value="Cytochrome P450"/>
    <property type="match status" value="1"/>
</dbReference>
<dbReference type="Proteomes" id="UP000217895">
    <property type="component" value="Chromosome"/>
</dbReference>
<dbReference type="GO" id="GO:0005506">
    <property type="term" value="F:iron ion binding"/>
    <property type="evidence" value="ECO:0007669"/>
    <property type="project" value="InterPro"/>
</dbReference>
<reference evidence="1 2" key="1">
    <citation type="submission" date="2017-06" db="EMBL/GenBank/DDBJ databases">
        <title>Genome sequencing of cyanobaciteial culture collection at National Institute for Environmental Studies (NIES).</title>
        <authorList>
            <person name="Hirose Y."/>
            <person name="Shimura Y."/>
            <person name="Fujisawa T."/>
            <person name="Nakamura Y."/>
            <person name="Kawachi M."/>
        </authorList>
    </citation>
    <scope>NUCLEOTIDE SEQUENCE [LARGE SCALE GENOMIC DNA]</scope>
    <source>
        <strain evidence="1 2">NIES-2135</strain>
    </source>
</reference>
<gene>
    <name evidence="1" type="ORF">NIES2135_46110</name>
</gene>
<protein>
    <recommendedName>
        <fullName evidence="3">Cytochrome P450</fullName>
    </recommendedName>
</protein>
<dbReference type="AlphaFoldDB" id="A0A1Z4JM04"/>
<dbReference type="GO" id="GO:0004497">
    <property type="term" value="F:monooxygenase activity"/>
    <property type="evidence" value="ECO:0007669"/>
    <property type="project" value="InterPro"/>
</dbReference>
<proteinExistence type="predicted"/>
<sequence>MEVKDLTQCPVKDIVNVYLSKSAMNRSKDPRQNRLFYSMSPVGHRFLENIDSEDPQFEAISSLAKQVSKVLESNCKQGFENRLKAYWASNLPAYPVCSIRDSAFGAVLDEVWFAFFARACPNPDLVVKAAHNILMVVKNRETVDIKSRRNAIALVADAVKLGLNPQLELQEIELQETFTNIHEVIFALIVSSVDELSEGFAHTVIALAQHAPTPTSLDEFALAFYEALRLYPLFTRSTRPSNDNTCLYSLNYVNYHRRTDIFGKDALQYNWQRWQAKNWLGQTFIFGVASNRSCPGRGSAIEMVPRMVQVWMQTYQTQSYIRHTRNLPCGGLAIVTPIGKRVPWFLSWLHFGAWIYSHASFCLIQRAWVNHQNAKASNKRREADHYYASLKALRIPAAASHGSVQPSRLSAKS</sequence>
<organism evidence="1 2">
    <name type="scientific">Leptolyngbya boryana NIES-2135</name>
    <dbReference type="NCBI Taxonomy" id="1973484"/>
    <lineage>
        <taxon>Bacteria</taxon>
        <taxon>Bacillati</taxon>
        <taxon>Cyanobacteriota</taxon>
        <taxon>Cyanophyceae</taxon>
        <taxon>Leptolyngbyales</taxon>
        <taxon>Leptolyngbyaceae</taxon>
        <taxon>Leptolyngbya group</taxon>
        <taxon>Leptolyngbya</taxon>
    </lineage>
</organism>
<dbReference type="Gene3D" id="1.10.630.10">
    <property type="entry name" value="Cytochrome P450"/>
    <property type="match status" value="1"/>
</dbReference>